<sequence>MDSSNDIPRELLSCSLSEREIVLPYPDVVATIHRLPEFGLRLLGWEGWLRYADGHWGHSARHQGTIDLSDIPAQEAMELCICTIEQAYAEAKREPEAGELYFCVTVDAA</sequence>
<name>A0ABV0K7E8_9CYAN</name>
<gene>
    <name evidence="1" type="ORF">NC992_17590</name>
</gene>
<dbReference type="Proteomes" id="UP001482513">
    <property type="component" value="Unassembled WGS sequence"/>
</dbReference>
<accession>A0ABV0K7E8</accession>
<dbReference type="RefSeq" id="WP_190706403.1">
    <property type="nucleotide sequence ID" value="NZ_JAMPKX010000008.1"/>
</dbReference>
<keyword evidence="2" id="KW-1185">Reference proteome</keyword>
<reference evidence="1 2" key="1">
    <citation type="submission" date="2022-04" db="EMBL/GenBank/DDBJ databases">
        <title>Positive selection, recombination, and allopatry shape intraspecific diversity of widespread and dominant cyanobacteria.</title>
        <authorList>
            <person name="Wei J."/>
            <person name="Shu W."/>
            <person name="Hu C."/>
        </authorList>
    </citation>
    <scope>NUCLEOTIDE SEQUENCE [LARGE SCALE GENOMIC DNA]</scope>
    <source>
        <strain evidence="1 2">DQ-A4</strain>
    </source>
</reference>
<evidence type="ECO:0000313" key="2">
    <source>
        <dbReference type="Proteomes" id="UP001482513"/>
    </source>
</evidence>
<proteinExistence type="predicted"/>
<comment type="caution">
    <text evidence="1">The sequence shown here is derived from an EMBL/GenBank/DDBJ whole genome shotgun (WGS) entry which is preliminary data.</text>
</comment>
<protein>
    <submittedName>
        <fullName evidence="1">Uncharacterized protein</fullName>
    </submittedName>
</protein>
<organism evidence="1 2">
    <name type="scientific">Leptolyngbya subtilissima DQ-A4</name>
    <dbReference type="NCBI Taxonomy" id="2933933"/>
    <lineage>
        <taxon>Bacteria</taxon>
        <taxon>Bacillati</taxon>
        <taxon>Cyanobacteriota</taxon>
        <taxon>Cyanophyceae</taxon>
        <taxon>Leptolyngbyales</taxon>
        <taxon>Leptolyngbyaceae</taxon>
        <taxon>Leptolyngbya group</taxon>
        <taxon>Leptolyngbya</taxon>
    </lineage>
</organism>
<dbReference type="EMBL" id="JAMPKX010000008">
    <property type="protein sequence ID" value="MEP0948700.1"/>
    <property type="molecule type" value="Genomic_DNA"/>
</dbReference>
<evidence type="ECO:0000313" key="1">
    <source>
        <dbReference type="EMBL" id="MEP0948700.1"/>
    </source>
</evidence>